<accession>A0A0K2VK41</accession>
<feature type="non-terminal residue" evidence="1">
    <location>
        <position position="1"/>
    </location>
</feature>
<reference evidence="1" key="1">
    <citation type="submission" date="2014-05" db="EMBL/GenBank/DDBJ databases">
        <authorList>
            <person name="Chronopoulou M."/>
        </authorList>
    </citation>
    <scope>NUCLEOTIDE SEQUENCE</scope>
    <source>
        <tissue evidence="1">Whole organism</tissue>
    </source>
</reference>
<organism evidence="1">
    <name type="scientific">Lepeophtheirus salmonis</name>
    <name type="common">Salmon louse</name>
    <name type="synonym">Caligus salmonis</name>
    <dbReference type="NCBI Taxonomy" id="72036"/>
    <lineage>
        <taxon>Eukaryota</taxon>
        <taxon>Metazoa</taxon>
        <taxon>Ecdysozoa</taxon>
        <taxon>Arthropoda</taxon>
        <taxon>Crustacea</taxon>
        <taxon>Multicrustacea</taxon>
        <taxon>Hexanauplia</taxon>
        <taxon>Copepoda</taxon>
        <taxon>Siphonostomatoida</taxon>
        <taxon>Caligidae</taxon>
        <taxon>Lepeophtheirus</taxon>
    </lineage>
</organism>
<proteinExistence type="predicted"/>
<sequence length="81" mass="9658">SPVKENVYDDDDDWKNVGIHSPDHERIILWMFDPQMDKNYSGVVLYDRDKRQCSLQYCIHLYDGVVNHPQWTLSLRSRSDC</sequence>
<dbReference type="EMBL" id="HACA01033339">
    <property type="protein sequence ID" value="CDW50700.1"/>
    <property type="molecule type" value="Transcribed_RNA"/>
</dbReference>
<name>A0A0K2VK41_LEPSM</name>
<dbReference type="AlphaFoldDB" id="A0A0K2VK41"/>
<evidence type="ECO:0000313" key="1">
    <source>
        <dbReference type="EMBL" id="CDW50700.1"/>
    </source>
</evidence>
<protein>
    <submittedName>
        <fullName evidence="1">Uncharacterized protein</fullName>
    </submittedName>
</protein>